<dbReference type="Proteomes" id="UP000074119">
    <property type="component" value="Chromosome"/>
</dbReference>
<feature type="chain" id="PRO_5007275082" evidence="1">
    <location>
        <begin position="31"/>
        <end position="369"/>
    </location>
</feature>
<accession>A0A127M6V0</accession>
<organism evidence="3 4">
    <name type="scientific">Zhongshania aliphaticivorans</name>
    <dbReference type="NCBI Taxonomy" id="1470434"/>
    <lineage>
        <taxon>Bacteria</taxon>
        <taxon>Pseudomonadati</taxon>
        <taxon>Pseudomonadota</taxon>
        <taxon>Gammaproteobacteria</taxon>
        <taxon>Cellvibrionales</taxon>
        <taxon>Spongiibacteraceae</taxon>
        <taxon>Zhongshania</taxon>
    </lineage>
</organism>
<feature type="signal peptide" evidence="1">
    <location>
        <begin position="1"/>
        <end position="30"/>
    </location>
</feature>
<dbReference type="KEGG" id="zal:AZF00_11725"/>
<dbReference type="GO" id="GO:0016787">
    <property type="term" value="F:hydrolase activity"/>
    <property type="evidence" value="ECO:0007669"/>
    <property type="project" value="InterPro"/>
</dbReference>
<evidence type="ECO:0000256" key="1">
    <source>
        <dbReference type="SAM" id="SignalP"/>
    </source>
</evidence>
<dbReference type="STRING" id="1470434.AZF00_11725"/>
<protein>
    <submittedName>
        <fullName evidence="3">5-oxo-L-prolinase</fullName>
    </submittedName>
</protein>
<dbReference type="SUPFAM" id="SSF51556">
    <property type="entry name" value="Metallo-dependent hydrolases"/>
    <property type="match status" value="1"/>
</dbReference>
<dbReference type="Pfam" id="PF04909">
    <property type="entry name" value="Amidohydro_2"/>
    <property type="match status" value="1"/>
</dbReference>
<dbReference type="InterPro" id="IPR006680">
    <property type="entry name" value="Amidohydro-rel"/>
</dbReference>
<evidence type="ECO:0000259" key="2">
    <source>
        <dbReference type="Pfam" id="PF04909"/>
    </source>
</evidence>
<gene>
    <name evidence="3" type="ORF">AZF00_11725</name>
</gene>
<feature type="domain" description="Amidohydrolase-related" evidence="2">
    <location>
        <begin position="48"/>
        <end position="317"/>
    </location>
</feature>
<dbReference type="InterPro" id="IPR032466">
    <property type="entry name" value="Metal_Hydrolase"/>
</dbReference>
<sequence length="369" mass="41585">MHQLHKHLLATSLALAGSVSLAVYSPVASAETDSKAQSTNTSKHRYSDAHLHIVDFFQEGEPLSKLITAMDKGKIDHAMISGIPLMKKWHEDEPKRPRYYAGDDAGMYWFSATDSYVAEAYRKLPKQDRERLHPFLCGFNPTDKNADKHLRQMLETYPDVWQGIGEVLTRHDDLTALTQDDTPRANNEAMYRVYRVAAEFMLPVLLHSNITSKRERNPLYVGEIEDALAAHPDVNFIWAHAGTSATLHRYQDKLDFLLPALSKLLAAHDNLYIDLSWAVLTPYLLDKNQEAADGWVALINKYPKRFMIGSDGLGSYDKIAANLNEYVPFLDALNKEAAQGVARNNFIALLPKKSVRKILANAHQDTDSL</sequence>
<dbReference type="AlphaFoldDB" id="A0A127M6V0"/>
<reference evidence="3 4" key="1">
    <citation type="submission" date="2015-12" db="EMBL/GenBank/DDBJ databases">
        <authorList>
            <person name="Shamseldin A."/>
            <person name="Moawad H."/>
            <person name="Abd El-Rahim W.M."/>
            <person name="Sadowsky M.J."/>
        </authorList>
    </citation>
    <scope>NUCLEOTIDE SEQUENCE [LARGE SCALE GENOMIC DNA]</scope>
    <source>
        <strain evidence="3 4">SM2</strain>
    </source>
</reference>
<evidence type="ECO:0000313" key="3">
    <source>
        <dbReference type="EMBL" id="AMO68925.1"/>
    </source>
</evidence>
<proteinExistence type="predicted"/>
<name>A0A127M6V0_9GAMM</name>
<keyword evidence="1" id="KW-0732">Signal</keyword>
<dbReference type="RefSeq" id="WP_008249153.1">
    <property type="nucleotide sequence ID" value="NZ_CP014544.1"/>
</dbReference>
<evidence type="ECO:0000313" key="4">
    <source>
        <dbReference type="Proteomes" id="UP000074119"/>
    </source>
</evidence>
<dbReference type="Gene3D" id="3.20.20.140">
    <property type="entry name" value="Metal-dependent hydrolases"/>
    <property type="match status" value="1"/>
</dbReference>
<dbReference type="EMBL" id="CP014544">
    <property type="protein sequence ID" value="AMO68925.1"/>
    <property type="molecule type" value="Genomic_DNA"/>
</dbReference>